<dbReference type="PANTHER" id="PTHR12916:SF4">
    <property type="entry name" value="UNINFLATABLE, ISOFORM C"/>
    <property type="match status" value="1"/>
</dbReference>
<protein>
    <recommendedName>
        <fullName evidence="7">EGF-like domain-containing protein</fullName>
    </recommendedName>
</protein>
<dbReference type="PROSITE" id="PS01187">
    <property type="entry name" value="EGF_CA"/>
    <property type="match status" value="1"/>
</dbReference>
<dbReference type="PROSITE" id="PS00022">
    <property type="entry name" value="EGF_1"/>
    <property type="match status" value="2"/>
</dbReference>
<dbReference type="PROSITE" id="PS50026">
    <property type="entry name" value="EGF_3"/>
    <property type="match status" value="1"/>
</dbReference>
<dbReference type="PROSITE" id="PS00010">
    <property type="entry name" value="ASX_HYDROXYL"/>
    <property type="match status" value="1"/>
</dbReference>
<dbReference type="SMART" id="SM00179">
    <property type="entry name" value="EGF_CA"/>
    <property type="match status" value="1"/>
</dbReference>
<keyword evidence="5" id="KW-0325">Glycoprotein</keyword>
<dbReference type="AlphaFoldDB" id="A0A3S5AQQ2"/>
<dbReference type="Proteomes" id="UP000784294">
    <property type="component" value="Unassembled WGS sequence"/>
</dbReference>
<comment type="caution">
    <text evidence="6">Lacks conserved residue(s) required for the propagation of feature annotation.</text>
</comment>
<dbReference type="InterPro" id="IPR000152">
    <property type="entry name" value="EGF-type_Asp/Asn_hydroxyl_site"/>
</dbReference>
<evidence type="ECO:0000256" key="3">
    <source>
        <dbReference type="ARBA" id="ARBA00022737"/>
    </source>
</evidence>
<dbReference type="SUPFAM" id="SSF57196">
    <property type="entry name" value="EGF/Laminin"/>
    <property type="match status" value="1"/>
</dbReference>
<evidence type="ECO:0000256" key="4">
    <source>
        <dbReference type="ARBA" id="ARBA00023157"/>
    </source>
</evidence>
<proteinExistence type="predicted"/>
<reference evidence="8" key="1">
    <citation type="submission" date="2018-11" db="EMBL/GenBank/DDBJ databases">
        <authorList>
            <consortium name="Pathogen Informatics"/>
        </authorList>
    </citation>
    <scope>NUCLEOTIDE SEQUENCE</scope>
</reference>
<keyword evidence="4 6" id="KW-1015">Disulfide bond</keyword>
<dbReference type="InterPro" id="IPR018097">
    <property type="entry name" value="EGF_Ca-bd_CS"/>
</dbReference>
<keyword evidence="9" id="KW-1185">Reference proteome</keyword>
<evidence type="ECO:0000313" key="9">
    <source>
        <dbReference type="Proteomes" id="UP000784294"/>
    </source>
</evidence>
<dbReference type="InterPro" id="IPR000742">
    <property type="entry name" value="EGF"/>
</dbReference>
<dbReference type="PROSITE" id="PS01186">
    <property type="entry name" value="EGF_2"/>
    <property type="match status" value="2"/>
</dbReference>
<organism evidence="8 9">
    <name type="scientific">Protopolystoma xenopodis</name>
    <dbReference type="NCBI Taxonomy" id="117903"/>
    <lineage>
        <taxon>Eukaryota</taxon>
        <taxon>Metazoa</taxon>
        <taxon>Spiralia</taxon>
        <taxon>Lophotrochozoa</taxon>
        <taxon>Platyhelminthes</taxon>
        <taxon>Monogenea</taxon>
        <taxon>Polyopisthocotylea</taxon>
        <taxon>Polystomatidea</taxon>
        <taxon>Polystomatidae</taxon>
        <taxon>Protopolystoma</taxon>
    </lineage>
</organism>
<feature type="domain" description="EGF-like" evidence="7">
    <location>
        <begin position="16"/>
        <end position="52"/>
    </location>
</feature>
<dbReference type="SMART" id="SM00181">
    <property type="entry name" value="EGF"/>
    <property type="match status" value="2"/>
</dbReference>
<evidence type="ECO:0000256" key="1">
    <source>
        <dbReference type="ARBA" id="ARBA00022536"/>
    </source>
</evidence>
<feature type="disulfide bond" evidence="6">
    <location>
        <begin position="42"/>
        <end position="51"/>
    </location>
</feature>
<dbReference type="EMBL" id="CAAALY010105301">
    <property type="protein sequence ID" value="VEL29682.1"/>
    <property type="molecule type" value="Genomic_DNA"/>
</dbReference>
<accession>A0A3S5AQQ2</accession>
<name>A0A3S5AQQ2_9PLAT</name>
<sequence>MLINFKGYIGDVCEVNANDCEDVICPNGGSCIDEINGYTCLCPTGFQGPNCTELLTSTMALPFSTPLDVSGLMEPQISPAQFSTPISPTNATSSSFSTSGTISSSPLLAPDDCRSAQLGCHNGGNCRSIHELHSTSDPRLRRQKQTFEEPEGLYRCYCRTGYSGEYCEKGVS</sequence>
<gene>
    <name evidence="8" type="ORF">PXEA_LOCUS23122</name>
</gene>
<evidence type="ECO:0000256" key="2">
    <source>
        <dbReference type="ARBA" id="ARBA00022729"/>
    </source>
</evidence>
<dbReference type="Pfam" id="PF12661">
    <property type="entry name" value="hEGF"/>
    <property type="match status" value="1"/>
</dbReference>
<keyword evidence="1 6" id="KW-0245">EGF-like domain</keyword>
<evidence type="ECO:0000259" key="7">
    <source>
        <dbReference type="PROSITE" id="PS50026"/>
    </source>
</evidence>
<dbReference type="Gene3D" id="2.10.25.10">
    <property type="entry name" value="Laminin"/>
    <property type="match status" value="2"/>
</dbReference>
<evidence type="ECO:0000256" key="6">
    <source>
        <dbReference type="PROSITE-ProRule" id="PRU00076"/>
    </source>
</evidence>
<comment type="caution">
    <text evidence="8">The sequence shown here is derived from an EMBL/GenBank/DDBJ whole genome shotgun (WGS) entry which is preliminary data.</text>
</comment>
<dbReference type="CDD" id="cd00054">
    <property type="entry name" value="EGF_CA"/>
    <property type="match status" value="1"/>
</dbReference>
<dbReference type="FunFam" id="2.10.25.10:FF:000472">
    <property type="entry name" value="Uncharacterized protein, isoform A"/>
    <property type="match status" value="1"/>
</dbReference>
<keyword evidence="3" id="KW-0677">Repeat</keyword>
<dbReference type="PANTHER" id="PTHR12916">
    <property type="entry name" value="CYTOCHROME C OXIDASE POLYPEPTIDE VIC-2"/>
    <property type="match status" value="1"/>
</dbReference>
<dbReference type="GO" id="GO:0005509">
    <property type="term" value="F:calcium ion binding"/>
    <property type="evidence" value="ECO:0007669"/>
    <property type="project" value="InterPro"/>
</dbReference>
<dbReference type="PRINTS" id="PR00010">
    <property type="entry name" value="EGFBLOOD"/>
</dbReference>
<evidence type="ECO:0000313" key="8">
    <source>
        <dbReference type="EMBL" id="VEL29682.1"/>
    </source>
</evidence>
<keyword evidence="2" id="KW-0732">Signal</keyword>
<dbReference type="InterPro" id="IPR001881">
    <property type="entry name" value="EGF-like_Ca-bd_dom"/>
</dbReference>
<dbReference type="OrthoDB" id="430340at2759"/>
<dbReference type="InterPro" id="IPR013032">
    <property type="entry name" value="EGF-like_CS"/>
</dbReference>
<evidence type="ECO:0000256" key="5">
    <source>
        <dbReference type="ARBA" id="ARBA00023180"/>
    </source>
</evidence>